<protein>
    <submittedName>
        <fullName evidence="5">Type III-B CRISPR-associated protein Cas10/Cmr2</fullName>
    </submittedName>
</protein>
<evidence type="ECO:0000256" key="1">
    <source>
        <dbReference type="ARBA" id="ARBA00022741"/>
    </source>
</evidence>
<evidence type="ECO:0000256" key="3">
    <source>
        <dbReference type="SAM" id="MobiDB-lite"/>
    </source>
</evidence>
<feature type="region of interest" description="Disordered" evidence="3">
    <location>
        <begin position="256"/>
        <end position="279"/>
    </location>
</feature>
<dbReference type="InterPro" id="IPR054767">
    <property type="entry name" value="Cas10-Cmr2_palm2"/>
</dbReference>
<evidence type="ECO:0000313" key="5">
    <source>
        <dbReference type="EMBL" id="MDA2805413.1"/>
    </source>
</evidence>
<accession>A0ABT4TL29</accession>
<dbReference type="InterPro" id="IPR043128">
    <property type="entry name" value="Rev_trsase/Diguanyl_cyclase"/>
</dbReference>
<evidence type="ECO:0000256" key="2">
    <source>
        <dbReference type="ARBA" id="ARBA00023118"/>
    </source>
</evidence>
<reference evidence="5" key="1">
    <citation type="submission" date="2023-01" db="EMBL/GenBank/DDBJ databases">
        <title>Draft genome sequence of Nocardiopsis sp. LSu2-4 isolated from halophytes.</title>
        <authorList>
            <person name="Duangmal K."/>
            <person name="Chantavorakit T."/>
        </authorList>
    </citation>
    <scope>NUCLEOTIDE SEQUENCE</scope>
    <source>
        <strain evidence="5">LSu2-4</strain>
    </source>
</reference>
<keyword evidence="2" id="KW-0051">Antiviral defense</keyword>
<proteinExistence type="predicted"/>
<dbReference type="PROSITE" id="PS50887">
    <property type="entry name" value="GGDEF"/>
    <property type="match status" value="1"/>
</dbReference>
<keyword evidence="1" id="KW-0547">Nucleotide-binding</keyword>
<organism evidence="5 6">
    <name type="scientific">Nocardiopsis suaedae</name>
    <dbReference type="NCBI Taxonomy" id="3018444"/>
    <lineage>
        <taxon>Bacteria</taxon>
        <taxon>Bacillati</taxon>
        <taxon>Actinomycetota</taxon>
        <taxon>Actinomycetes</taxon>
        <taxon>Streptosporangiales</taxon>
        <taxon>Nocardiopsidaceae</taxon>
        <taxon>Nocardiopsis</taxon>
    </lineage>
</organism>
<dbReference type="Gene3D" id="3.30.70.2220">
    <property type="entry name" value="CRISPR-Cas system, Cmr2 subunit, D1 domain, cysteine cluster"/>
    <property type="match status" value="1"/>
</dbReference>
<dbReference type="EMBL" id="JAQFWP010000020">
    <property type="protein sequence ID" value="MDA2805413.1"/>
    <property type="molecule type" value="Genomic_DNA"/>
</dbReference>
<dbReference type="Gene3D" id="3.30.70.270">
    <property type="match status" value="1"/>
</dbReference>
<dbReference type="Pfam" id="PF22335">
    <property type="entry name" value="Cas10-Cmr2_palm2"/>
    <property type="match status" value="1"/>
</dbReference>
<evidence type="ECO:0000313" key="6">
    <source>
        <dbReference type="Proteomes" id="UP001165685"/>
    </source>
</evidence>
<keyword evidence="6" id="KW-1185">Reference proteome</keyword>
<dbReference type="InterPro" id="IPR000160">
    <property type="entry name" value="GGDEF_dom"/>
</dbReference>
<dbReference type="Proteomes" id="UP001165685">
    <property type="component" value="Unassembled WGS sequence"/>
</dbReference>
<feature type="domain" description="GGDEF" evidence="4">
    <location>
        <begin position="350"/>
        <end position="481"/>
    </location>
</feature>
<dbReference type="Pfam" id="PF12469">
    <property type="entry name" value="Cmr2_N"/>
    <property type="match status" value="1"/>
</dbReference>
<dbReference type="RefSeq" id="WP_270678067.1">
    <property type="nucleotide sequence ID" value="NZ_JAQFWP010000020.1"/>
</dbReference>
<comment type="caution">
    <text evidence="5">The sequence shown here is derived from an EMBL/GenBank/DDBJ whole genome shotgun (WGS) entry which is preliminary data.</text>
</comment>
<name>A0ABT4TL29_9ACTN</name>
<evidence type="ECO:0000259" key="4">
    <source>
        <dbReference type="PROSITE" id="PS50887"/>
    </source>
</evidence>
<dbReference type="InterPro" id="IPR038242">
    <property type="entry name" value="Cmr2_N"/>
</dbReference>
<sequence length="621" mass="66792">MDQQAAPETESDTGEDLIIVALSGVQRFITESRSTADLRAASRIMSELAETAAHTCAAHRARLVLPSATPSTGAPNRIVALARAGEGADIAALAAAAVHKQWSDSVEDVYKGAGGAPATPGMPRVVWVCAPASDDGYQGQWQRAQQMLAARKRVQDFQAQAWPRTRVCTLSPRWPVDPRPEKRMPKHEDDALAAANWVKRQRGRSTARDSRHRSQGIASTSGFASAFYRRAVLEHAADDPEVAGVVSDLHDMVTHRPSGLSTSTPVLDTPETPVPGLERPGAGPLRWLWGRGGRWVYPQTWEAATLAREFGLAASGPDFAAFAEHCALGRLAASELERLMGERGVAPPVPHLAVLAQDLDDMGAHLGRITTPEDHQRVSAQLDAVARAQTDLLRAPDVLGDAVYAGGDDLLAFTPAATALAAAAACYRAPATAQAQLPSASSAVLFFHHRYPLHAVLETVREALADAKRMPDKHALSVGYIRRSGARGATVHPWRHETSTEAALAADDMAVFLPEPPPEGAGERGEQVRPRVLSPRLLADVDRDRDALADLRDADQDDYERELRRLVLRHTSGSTEAAREEFASRTAKRLRILAGAAPPWRGGEALADTVRVGAFVAKECM</sequence>
<gene>
    <name evidence="5" type="ORF">O4U47_12905</name>
</gene>
<dbReference type="InterPro" id="IPR024615">
    <property type="entry name" value="CRISPR-assoc_Cmr2_N"/>
</dbReference>